<dbReference type="Proteomes" id="UP000815677">
    <property type="component" value="Unassembled WGS sequence"/>
</dbReference>
<name>A0ABQ0L124_MYCCL</name>
<accession>A0ABQ0L124</accession>
<evidence type="ECO:0000313" key="1">
    <source>
        <dbReference type="EMBL" id="GAT44852.1"/>
    </source>
</evidence>
<dbReference type="EMBL" id="DF840275">
    <property type="protein sequence ID" value="GAT44852.1"/>
    <property type="molecule type" value="Genomic_DNA"/>
</dbReference>
<keyword evidence="2" id="KW-1185">Reference proteome</keyword>
<protein>
    <submittedName>
        <fullName evidence="1">Uncharacterized protein</fullName>
    </submittedName>
</protein>
<sequence>MEPQLTYALPLPPFVRRPSPCYVLNPAEVLRDNWEERHFVDVNNPTPGPLVLKMLGKLSHVSPDIQAQRQTIVLTAPEGVFAQSFKKTVDALESVIESPQHALYVSKVMNGWSAGDFWPSLQKIYVALTPETILTTMDLHRSPHVPYAEPGCLPLELDGFLHVEAKMLRRDRKILGGFAWETEWLLEAVVARRVYQSHDREGPGIRATSL</sequence>
<reference evidence="1" key="1">
    <citation type="submission" date="2014-09" db="EMBL/GenBank/DDBJ databases">
        <title>Genome sequence of the luminous mushroom Mycena chlorophos for searching fungal bioluminescence genes.</title>
        <authorList>
            <person name="Tanaka Y."/>
            <person name="Kasuga D."/>
            <person name="Oba Y."/>
            <person name="Hase S."/>
            <person name="Sato K."/>
            <person name="Oba Y."/>
            <person name="Sakakibara Y."/>
        </authorList>
    </citation>
    <scope>NUCLEOTIDE SEQUENCE</scope>
</reference>
<gene>
    <name evidence="1" type="ORF">MCHLO_02457</name>
</gene>
<evidence type="ECO:0000313" key="2">
    <source>
        <dbReference type="Proteomes" id="UP000815677"/>
    </source>
</evidence>
<organism evidence="1 2">
    <name type="scientific">Mycena chlorophos</name>
    <name type="common">Agaric fungus</name>
    <name type="synonym">Agaricus chlorophos</name>
    <dbReference type="NCBI Taxonomy" id="658473"/>
    <lineage>
        <taxon>Eukaryota</taxon>
        <taxon>Fungi</taxon>
        <taxon>Dikarya</taxon>
        <taxon>Basidiomycota</taxon>
        <taxon>Agaricomycotina</taxon>
        <taxon>Agaricomycetes</taxon>
        <taxon>Agaricomycetidae</taxon>
        <taxon>Agaricales</taxon>
        <taxon>Marasmiineae</taxon>
        <taxon>Mycenaceae</taxon>
        <taxon>Mycena</taxon>
    </lineage>
</organism>
<proteinExistence type="predicted"/>